<dbReference type="InterPro" id="IPR001969">
    <property type="entry name" value="Aspartic_peptidase_AS"/>
</dbReference>
<dbReference type="InterPro" id="IPR021109">
    <property type="entry name" value="Peptidase_aspartic_dom_sf"/>
</dbReference>
<gene>
    <name evidence="1" type="ORF">FSP39_005425</name>
</gene>
<reference evidence="1" key="1">
    <citation type="submission" date="2019-08" db="EMBL/GenBank/DDBJ databases">
        <title>The improved chromosome-level genome for the pearl oyster Pinctada fucata martensii using PacBio sequencing and Hi-C.</title>
        <authorList>
            <person name="Zheng Z."/>
        </authorList>
    </citation>
    <scope>NUCLEOTIDE SEQUENCE</scope>
    <source>
        <strain evidence="1">ZZ-2019</strain>
        <tissue evidence="1">Adductor muscle</tissue>
    </source>
</reference>
<dbReference type="GO" id="GO:0006508">
    <property type="term" value="P:proteolysis"/>
    <property type="evidence" value="ECO:0007669"/>
    <property type="project" value="InterPro"/>
</dbReference>
<accession>A0AA88XQ11</accession>
<name>A0AA88XQ11_PINIB</name>
<evidence type="ECO:0008006" key="3">
    <source>
        <dbReference type="Google" id="ProtNLM"/>
    </source>
</evidence>
<dbReference type="SUPFAM" id="SSF50630">
    <property type="entry name" value="Acid proteases"/>
    <property type="match status" value="1"/>
</dbReference>
<evidence type="ECO:0000313" key="1">
    <source>
        <dbReference type="EMBL" id="KAK3089658.1"/>
    </source>
</evidence>
<proteinExistence type="predicted"/>
<organism evidence="1 2">
    <name type="scientific">Pinctada imbricata</name>
    <name type="common">Atlantic pearl-oyster</name>
    <name type="synonym">Pinctada martensii</name>
    <dbReference type="NCBI Taxonomy" id="66713"/>
    <lineage>
        <taxon>Eukaryota</taxon>
        <taxon>Metazoa</taxon>
        <taxon>Spiralia</taxon>
        <taxon>Lophotrochozoa</taxon>
        <taxon>Mollusca</taxon>
        <taxon>Bivalvia</taxon>
        <taxon>Autobranchia</taxon>
        <taxon>Pteriomorphia</taxon>
        <taxon>Pterioida</taxon>
        <taxon>Pterioidea</taxon>
        <taxon>Pteriidae</taxon>
        <taxon>Pinctada</taxon>
    </lineage>
</organism>
<dbReference type="Pfam" id="PF13975">
    <property type="entry name" value="gag-asp_proteas"/>
    <property type="match status" value="1"/>
</dbReference>
<dbReference type="EMBL" id="VSWD01000010">
    <property type="protein sequence ID" value="KAK3089658.1"/>
    <property type="molecule type" value="Genomic_DNA"/>
</dbReference>
<dbReference type="Gene3D" id="2.40.70.10">
    <property type="entry name" value="Acid Proteases"/>
    <property type="match status" value="1"/>
</dbReference>
<dbReference type="PROSITE" id="PS00141">
    <property type="entry name" value="ASP_PROTEASE"/>
    <property type="match status" value="1"/>
</dbReference>
<dbReference type="AlphaFoldDB" id="A0AA88XQ11"/>
<evidence type="ECO:0000313" key="2">
    <source>
        <dbReference type="Proteomes" id="UP001186944"/>
    </source>
</evidence>
<sequence length="219" mass="24025">SDGVYVEGTVEGIKIIFTADTGSSITIVSERTYNKIPEQYKPKLVPSSTVANANGIPLQELGRAMFDLTIGDLSIYKELLVAKIEDEGLLGVDILQNRKGGAADILLSQGLIRLHGVDIPCVQIGIPENNACTEAETRPDGVRKVRVIEDTTVPATSEMIVDVMIDRKECDDEEIVDFLIESEDSLASRYGITMAATTRAGTRYVDLQYRCQTYLKFCT</sequence>
<dbReference type="GO" id="GO:0004190">
    <property type="term" value="F:aspartic-type endopeptidase activity"/>
    <property type="evidence" value="ECO:0007669"/>
    <property type="project" value="InterPro"/>
</dbReference>
<comment type="caution">
    <text evidence="1">The sequence shown here is derived from an EMBL/GenBank/DDBJ whole genome shotgun (WGS) entry which is preliminary data.</text>
</comment>
<protein>
    <recommendedName>
        <fullName evidence="3">Peptidase A2 domain-containing protein</fullName>
    </recommendedName>
</protein>
<keyword evidence="2" id="KW-1185">Reference proteome</keyword>
<dbReference type="Proteomes" id="UP001186944">
    <property type="component" value="Unassembled WGS sequence"/>
</dbReference>
<feature type="non-terminal residue" evidence="1">
    <location>
        <position position="1"/>
    </location>
</feature>